<dbReference type="Proteomes" id="UP000054047">
    <property type="component" value="Unassembled WGS sequence"/>
</dbReference>
<gene>
    <name evidence="1" type="ORF">ANCDUO_01935</name>
</gene>
<dbReference type="Gene3D" id="3.40.190.10">
    <property type="entry name" value="Periplasmic binding protein-like II"/>
    <property type="match status" value="1"/>
</dbReference>
<accession>A0A0C2DXN9</accession>
<organism evidence="1 2">
    <name type="scientific">Ancylostoma duodenale</name>
    <dbReference type="NCBI Taxonomy" id="51022"/>
    <lineage>
        <taxon>Eukaryota</taxon>
        <taxon>Metazoa</taxon>
        <taxon>Ecdysozoa</taxon>
        <taxon>Nematoda</taxon>
        <taxon>Chromadorea</taxon>
        <taxon>Rhabditida</taxon>
        <taxon>Rhabditina</taxon>
        <taxon>Rhabditomorpha</taxon>
        <taxon>Strongyloidea</taxon>
        <taxon>Ancylostomatidae</taxon>
        <taxon>Ancylostomatinae</taxon>
        <taxon>Ancylostoma</taxon>
    </lineage>
</organism>
<name>A0A0C2DXN9_9BILA</name>
<reference evidence="1 2" key="1">
    <citation type="submission" date="2013-12" db="EMBL/GenBank/DDBJ databases">
        <title>Draft genome of the parsitic nematode Ancylostoma duodenale.</title>
        <authorList>
            <person name="Mitreva M."/>
        </authorList>
    </citation>
    <scope>NUCLEOTIDE SEQUENCE [LARGE SCALE GENOMIC DNA]</scope>
    <source>
        <strain evidence="1 2">Zhejiang</strain>
    </source>
</reference>
<evidence type="ECO:0000313" key="1">
    <source>
        <dbReference type="EMBL" id="KIH67732.1"/>
    </source>
</evidence>
<evidence type="ECO:0008006" key="3">
    <source>
        <dbReference type="Google" id="ProtNLM"/>
    </source>
</evidence>
<evidence type="ECO:0000313" key="2">
    <source>
        <dbReference type="Proteomes" id="UP000054047"/>
    </source>
</evidence>
<dbReference type="SUPFAM" id="SSF53850">
    <property type="entry name" value="Periplasmic binding protein-like II"/>
    <property type="match status" value="1"/>
</dbReference>
<sequence>MPIFQNLQIVPWSYGNEGNASWPGAFKALYNQEADIIAGAAIMRYDRSLIADLTYPFQCVHTGMLTVAPLRQRSDAMLIVTEPFQWQASIHS</sequence>
<dbReference type="OrthoDB" id="9997229at2759"/>
<dbReference type="AlphaFoldDB" id="A0A0C2DXN9"/>
<keyword evidence="2" id="KW-1185">Reference proteome</keyword>
<dbReference type="EMBL" id="KN726587">
    <property type="protein sequence ID" value="KIH67732.1"/>
    <property type="molecule type" value="Genomic_DNA"/>
</dbReference>
<proteinExistence type="predicted"/>
<protein>
    <recommendedName>
        <fullName evidence="3">Ionotropic glutamate receptor L-glutamate and glycine-binding domain-containing protein</fullName>
    </recommendedName>
</protein>